<dbReference type="OrthoDB" id="415822at2759"/>
<name>A0A4C1ZY80_EUMVA</name>
<reference evidence="1 2" key="1">
    <citation type="journal article" date="2019" name="Commun. Biol.">
        <title>The bagworm genome reveals a unique fibroin gene that provides high tensile strength.</title>
        <authorList>
            <person name="Kono N."/>
            <person name="Nakamura H."/>
            <person name="Ohtoshi R."/>
            <person name="Tomita M."/>
            <person name="Numata K."/>
            <person name="Arakawa K."/>
        </authorList>
    </citation>
    <scope>NUCLEOTIDE SEQUENCE [LARGE SCALE GENOMIC DNA]</scope>
</reference>
<accession>A0A4C1ZY80</accession>
<comment type="caution">
    <text evidence="1">The sequence shown here is derived from an EMBL/GenBank/DDBJ whole genome shotgun (WGS) entry which is preliminary data.</text>
</comment>
<evidence type="ECO:0000313" key="1">
    <source>
        <dbReference type="EMBL" id="GBP92678.1"/>
    </source>
</evidence>
<gene>
    <name evidence="1" type="ORF">EVAR_81855_1</name>
</gene>
<evidence type="ECO:0000313" key="2">
    <source>
        <dbReference type="Proteomes" id="UP000299102"/>
    </source>
</evidence>
<protein>
    <submittedName>
        <fullName evidence="1">Uncharacterized protein</fullName>
    </submittedName>
</protein>
<dbReference type="EMBL" id="BGZK01002297">
    <property type="protein sequence ID" value="GBP92678.1"/>
    <property type="molecule type" value="Genomic_DNA"/>
</dbReference>
<sequence length="525" mass="59817">MEYTDKSTQSVRRWNEEISRLHKECFRTRRASQHGRKRPNSAELFSKYKAARLKLNAAIRDNKRKYWNELIKEVEGDPWGKKPPDKPSSYRPLCVLDKADQILKCIVHQRIEAAVDPLLASNQYGFQRGRSTLDAINLIVNTAKDAVVETRWKGVTKKSDARYPTQLQTASRARRHQSVGSRNNLSRIMPIEEGPKQKRRALLTSMITSVLTYGTFVYTDTRKMLRYILSVYQRSALKVMCAFRTVSENEARVIIGMLPIAVLAEEQRALYWREETTTLCPEEIRTEERLFQGYYCLESDIPSPKTKKIPPEPFSEKRNVPEGVAAVTNTPSYGSFDTEENEAIIHYFGNELDNVSFGGNVIRGVAKSFQQELKGAMPKKSSVDYYYHRVSTLPSMGSFDCRFLATKKKEVRIASDYLRDSSSIIPIIRRPTGYSFDVNLSSSDDLSSTDAAQAQLTKLNAEHSEEGPKLKCYVNSSDKSETTEQIRNCSVTSLRGYENLELKMKQVESAAKKNHQTRVPANSIL</sequence>
<proteinExistence type="predicted"/>
<organism evidence="1 2">
    <name type="scientific">Eumeta variegata</name>
    <name type="common">Bagworm moth</name>
    <name type="synonym">Eumeta japonica</name>
    <dbReference type="NCBI Taxonomy" id="151549"/>
    <lineage>
        <taxon>Eukaryota</taxon>
        <taxon>Metazoa</taxon>
        <taxon>Ecdysozoa</taxon>
        <taxon>Arthropoda</taxon>
        <taxon>Hexapoda</taxon>
        <taxon>Insecta</taxon>
        <taxon>Pterygota</taxon>
        <taxon>Neoptera</taxon>
        <taxon>Endopterygota</taxon>
        <taxon>Lepidoptera</taxon>
        <taxon>Glossata</taxon>
        <taxon>Ditrysia</taxon>
        <taxon>Tineoidea</taxon>
        <taxon>Psychidae</taxon>
        <taxon>Oiketicinae</taxon>
        <taxon>Eumeta</taxon>
    </lineage>
</organism>
<dbReference type="Proteomes" id="UP000299102">
    <property type="component" value="Unassembled WGS sequence"/>
</dbReference>
<dbReference type="AlphaFoldDB" id="A0A4C1ZY80"/>
<keyword evidence="2" id="KW-1185">Reference proteome</keyword>